<dbReference type="Gene3D" id="1.10.287.950">
    <property type="entry name" value="Methyl-accepting chemotaxis protein"/>
    <property type="match status" value="1"/>
</dbReference>
<feature type="transmembrane region" description="Helical" evidence="3">
    <location>
        <begin position="16"/>
        <end position="37"/>
    </location>
</feature>
<protein>
    <submittedName>
        <fullName evidence="5">Methyl-accepting chemotaxis sensory transducer with Pas/Pac sensor</fullName>
    </submittedName>
</protein>
<dbReference type="PANTHER" id="PTHR32089">
    <property type="entry name" value="METHYL-ACCEPTING CHEMOTAXIS PROTEIN MCPB"/>
    <property type="match status" value="1"/>
</dbReference>
<evidence type="ECO:0000313" key="6">
    <source>
        <dbReference type="Proteomes" id="UP000030700"/>
    </source>
</evidence>
<feature type="transmembrane region" description="Helical" evidence="3">
    <location>
        <begin position="317"/>
        <end position="337"/>
    </location>
</feature>
<dbReference type="GO" id="GO:0016020">
    <property type="term" value="C:membrane"/>
    <property type="evidence" value="ECO:0007669"/>
    <property type="project" value="InterPro"/>
</dbReference>
<evidence type="ECO:0000313" key="5">
    <source>
        <dbReference type="EMBL" id="GAK52156.1"/>
    </source>
</evidence>
<dbReference type="STRING" id="1499966.U14_03407"/>
<dbReference type="AlphaFoldDB" id="A0A081BP40"/>
<reference evidence="5" key="1">
    <citation type="journal article" date="2015" name="PeerJ">
        <title>First genomic representation of candidate bacterial phylum KSB3 points to enhanced environmental sensing as a trigger of wastewater bulking.</title>
        <authorList>
            <person name="Sekiguchi Y."/>
            <person name="Ohashi A."/>
            <person name="Parks D.H."/>
            <person name="Yamauchi T."/>
            <person name="Tyson G.W."/>
            <person name="Hugenholtz P."/>
        </authorList>
    </citation>
    <scope>NUCLEOTIDE SEQUENCE [LARGE SCALE GENOMIC DNA]</scope>
</reference>
<evidence type="ECO:0000256" key="1">
    <source>
        <dbReference type="ARBA" id="ARBA00023224"/>
    </source>
</evidence>
<accession>A0A081BP40</accession>
<keyword evidence="6" id="KW-1185">Reference proteome</keyword>
<proteinExistence type="predicted"/>
<keyword evidence="3" id="KW-1133">Transmembrane helix</keyword>
<dbReference type="EMBL" id="DF820458">
    <property type="protein sequence ID" value="GAK52156.1"/>
    <property type="molecule type" value="Genomic_DNA"/>
</dbReference>
<dbReference type="PANTHER" id="PTHR32089:SF112">
    <property type="entry name" value="LYSOZYME-LIKE PROTEIN-RELATED"/>
    <property type="match status" value="1"/>
</dbReference>
<dbReference type="Pfam" id="PF00015">
    <property type="entry name" value="MCPsignal"/>
    <property type="match status" value="1"/>
</dbReference>
<dbReference type="SUPFAM" id="SSF58104">
    <property type="entry name" value="Methyl-accepting chemotaxis protein (MCP) signaling domain"/>
    <property type="match status" value="1"/>
</dbReference>
<feature type="domain" description="Methyl-accepting transducer" evidence="4">
    <location>
        <begin position="468"/>
        <end position="704"/>
    </location>
</feature>
<dbReference type="HOGENOM" id="CLU_020059_0_0_0"/>
<keyword evidence="3" id="KW-0472">Membrane</keyword>
<organism evidence="5">
    <name type="scientific">Candidatus Moduliflexus flocculans</name>
    <dbReference type="NCBI Taxonomy" id="1499966"/>
    <lineage>
        <taxon>Bacteria</taxon>
        <taxon>Candidatus Moduliflexota</taxon>
        <taxon>Candidatus Moduliflexia</taxon>
        <taxon>Candidatus Moduliflexales</taxon>
        <taxon>Candidatus Moduliflexaceae</taxon>
    </lineage>
</organism>
<dbReference type="SMART" id="SM00283">
    <property type="entry name" value="MA"/>
    <property type="match status" value="1"/>
</dbReference>
<dbReference type="Proteomes" id="UP000030700">
    <property type="component" value="Unassembled WGS sequence"/>
</dbReference>
<dbReference type="Gene3D" id="6.10.340.10">
    <property type="match status" value="1"/>
</dbReference>
<keyword evidence="3" id="KW-0812">Transmembrane</keyword>
<sequence length="733" mass="80760">MGLSQRLRSISLSKKLLGINLIILLVISAIVAENIFFSREIRKQLIVMLDRDVTQVIHNAQLTRNLNRIFSESQLLLSLFTMNIDVTTVRQQRLVNELAQNVETIASEGEQKDLYERLIEFQTMLQTAFADYLDVKRSIQQLNERDASVKTKISVVENLVTENILDLTINGKEEELFTVNQLSALIPDYYNRLLQVNILLKELLPQYVQIDAPVTPESEQQILTLIDDLQASVFPVTTSGEQFAGPGKELLADAEAYKKQSQAFFQQMRQFQERLAALTVTENSVMSSLQNIDTQITETMHHFHRKIEDDFRLNQQLILLFSIVILLMLIVTGMYSVKTTQPLIGLARIADGLAEGKAFQDFAALRRHTANDEIGRLTKSFQMLAAYHHEMATIASEISRGNLAHDFRPRSAMDTLGQAFVDMSAYLNDMAAIATAIGEGDLHLDITPKTETDVLGQAFRKMQNLRQSMGEIMRGAAHLQGSSSDLSGISEQMVNAVQQISAQIRTVSLRSEQISANVNAVASAIEEMSTSIRAISGNTANIADIANSAVTRAQSANTIIKELATQSAEIGDIIHVITSVSQQTNLLALNATIEAARAGDFGRGFAVVAHEIKQLSRETAASAEDIIRKLERIQNGSQDATGAITEVLTINTQISEISVETASGVEQQSLTTNEISERMHEAAEGSREISTVIGNIVTNAQQTSDGAIGVQYAAQELASLANELQELVGKFKI</sequence>
<evidence type="ECO:0000256" key="3">
    <source>
        <dbReference type="SAM" id="Phobius"/>
    </source>
</evidence>
<name>A0A081BP40_9BACT</name>
<keyword evidence="1 2" id="KW-0807">Transducer</keyword>
<dbReference type="InterPro" id="IPR004089">
    <property type="entry name" value="MCPsignal_dom"/>
</dbReference>
<evidence type="ECO:0000256" key="2">
    <source>
        <dbReference type="PROSITE-ProRule" id="PRU00284"/>
    </source>
</evidence>
<dbReference type="PROSITE" id="PS50111">
    <property type="entry name" value="CHEMOTAXIS_TRANSDUC_2"/>
    <property type="match status" value="1"/>
</dbReference>
<dbReference type="GO" id="GO:0007165">
    <property type="term" value="P:signal transduction"/>
    <property type="evidence" value="ECO:0007669"/>
    <property type="project" value="UniProtKB-KW"/>
</dbReference>
<evidence type="ECO:0000259" key="4">
    <source>
        <dbReference type="PROSITE" id="PS50111"/>
    </source>
</evidence>
<gene>
    <name evidence="5" type="ORF">U14_03407</name>
</gene>